<keyword evidence="11" id="KW-1185">Reference proteome</keyword>
<dbReference type="Pfam" id="PF01979">
    <property type="entry name" value="Amidohydro_1"/>
    <property type="match status" value="1"/>
</dbReference>
<keyword evidence="3 6" id="KW-0378">Hydrolase</keyword>
<gene>
    <name evidence="6" type="primary">ade</name>
    <name evidence="9" type="ORF">SAMN02982929_04237</name>
    <name evidence="10" type="ORF">SAMN05216506_110154</name>
</gene>
<evidence type="ECO:0000259" key="8">
    <source>
        <dbReference type="Pfam" id="PF13382"/>
    </source>
</evidence>
<dbReference type="SMR" id="A0A1H6DDI7"/>
<reference evidence="11 12" key="2">
    <citation type="submission" date="2016-10" db="EMBL/GenBank/DDBJ databases">
        <authorList>
            <person name="Varghese N."/>
            <person name="Submissions S."/>
        </authorList>
    </citation>
    <scope>NUCLEOTIDE SEQUENCE [LARGE SCALE GENOMIC DNA]</scope>
    <source>
        <strain evidence="12">ATCC 20501</strain>
        <strain evidence="10 11">CGMCC 4.3529</strain>
    </source>
</reference>
<dbReference type="HAMAP" id="MF_01518">
    <property type="entry name" value="Adenine_deamin"/>
    <property type="match status" value="1"/>
</dbReference>
<dbReference type="EC" id="3.5.4.2" evidence="2 6"/>
<proteinExistence type="inferred from homology"/>
<feature type="domain" description="Adenine deaminase C-terminal" evidence="8">
    <location>
        <begin position="390"/>
        <end position="551"/>
    </location>
</feature>
<dbReference type="InterPro" id="IPR032466">
    <property type="entry name" value="Metal_Hydrolase"/>
</dbReference>
<dbReference type="InterPro" id="IPR006680">
    <property type="entry name" value="Amidohydro-rel"/>
</dbReference>
<dbReference type="RefSeq" id="WP_093356173.1">
    <property type="nucleotide sequence ID" value="NZ_FNVB01000006.1"/>
</dbReference>
<dbReference type="Proteomes" id="UP000236729">
    <property type="component" value="Unassembled WGS sequence"/>
</dbReference>
<dbReference type="InterPro" id="IPR006679">
    <property type="entry name" value="Adenine_deam"/>
</dbReference>
<dbReference type="EMBL" id="FNVB01000006">
    <property type="protein sequence ID" value="SEG83320.1"/>
    <property type="molecule type" value="Genomic_DNA"/>
</dbReference>
<evidence type="ECO:0000256" key="3">
    <source>
        <dbReference type="ARBA" id="ARBA00022801"/>
    </source>
</evidence>
<keyword evidence="4 6" id="KW-0464">Manganese</keyword>
<dbReference type="Pfam" id="PF13382">
    <property type="entry name" value="Adenine_deam_C"/>
    <property type="match status" value="1"/>
</dbReference>
<dbReference type="EMBL" id="FOME01000010">
    <property type="protein sequence ID" value="SFE30153.1"/>
    <property type="molecule type" value="Genomic_DNA"/>
</dbReference>
<dbReference type="SUPFAM" id="SSF51338">
    <property type="entry name" value="Composite domain of metallo-dependent hydrolases"/>
    <property type="match status" value="1"/>
</dbReference>
<evidence type="ECO:0000313" key="12">
    <source>
        <dbReference type="Proteomes" id="UP000236729"/>
    </source>
</evidence>
<comment type="cofactor">
    <cofactor evidence="6">
        <name>Mn(2+)</name>
        <dbReference type="ChEBI" id="CHEBI:29035"/>
    </cofactor>
</comment>
<evidence type="ECO:0000256" key="5">
    <source>
        <dbReference type="ARBA" id="ARBA00047720"/>
    </source>
</evidence>
<accession>A0A1H6DDI7</accession>
<dbReference type="PANTHER" id="PTHR11113">
    <property type="entry name" value="N-ACETYLGLUCOSAMINE-6-PHOSPHATE DEACETYLASE"/>
    <property type="match status" value="1"/>
</dbReference>
<dbReference type="AlphaFoldDB" id="A0A1H6DDI7"/>
<comment type="similarity">
    <text evidence="1 6">Belongs to the metallo-dependent hydrolases superfamily. Adenine deaminase family.</text>
</comment>
<dbReference type="GO" id="GO:0000034">
    <property type="term" value="F:adenine deaminase activity"/>
    <property type="evidence" value="ECO:0007669"/>
    <property type="project" value="UniProtKB-UniRule"/>
</dbReference>
<evidence type="ECO:0000256" key="1">
    <source>
        <dbReference type="ARBA" id="ARBA00006773"/>
    </source>
</evidence>
<dbReference type="Gene3D" id="2.30.40.10">
    <property type="entry name" value="Urease, subunit C, domain 1"/>
    <property type="match status" value="1"/>
</dbReference>
<accession>A0A1I1ZHX8</accession>
<protein>
    <recommendedName>
        <fullName evidence="2 6">Adenine deaminase</fullName>
        <shortName evidence="6">Adenase</shortName>
        <shortName evidence="6">Adenine aminase</shortName>
        <ecNumber evidence="2 6">3.5.4.2</ecNumber>
    </recommendedName>
</protein>
<evidence type="ECO:0000313" key="11">
    <source>
        <dbReference type="Proteomes" id="UP000199690"/>
    </source>
</evidence>
<dbReference type="GO" id="GO:0006146">
    <property type="term" value="P:adenine catabolic process"/>
    <property type="evidence" value="ECO:0007669"/>
    <property type="project" value="InterPro"/>
</dbReference>
<dbReference type="Gene3D" id="3.20.20.140">
    <property type="entry name" value="Metal-dependent hydrolases"/>
    <property type="match status" value="1"/>
</dbReference>
<feature type="domain" description="Amidohydrolase-related" evidence="7">
    <location>
        <begin position="53"/>
        <end position="336"/>
    </location>
</feature>
<sequence>MADLRISGGRVVSTFTGEVFEADVLVTGEVISGVVPPGAGPEAAEVIDAGGRLVVPGFVDAHMHVESSFTTPAAFAWLTLPRGTTTVLADPHEIVNVAGKAAMRWMIEEGARSPQTQLWGVPSCVPALAGMEYSGAHLDPEDIDELLGWDGVSALAEVMDYRAVVAGDQRMHDIVRVARERGTILDGHCPNLSGEELSAYLATGIDSDHTKNTPEVAVEKARLGMTVMLQEKCLLPEVVGALTALPQLPPLCLVTDDLAADHIAAEGHLDHIGRKAVEAGLPALDALRALTWNPAQRLRKHDRGVVAPSKRADLLLLDGELADFAVHTVIAGGAVVARGGTATYPEPEVTHPFAGSVQIAEIEPDEFRWRLDLPDGAHRFRALQVNPVDTYTQAAEVSLEVVGGEVRWEGEVALLWVRNRHGRPNTSCVPVIGMNLAEGALTTTYAHDSHNFVTLGTSRRAMRATAEAVLADDGGVAVAHAEGVVARLPLAVGGVMSAEPTPKAVAGSRRVREALEAWGWRHANPFMSVSTLTLAVSPSVKITDLGLVDVLARDWTPQVLDCCH</sequence>
<organism evidence="9 12">
    <name type="scientific">Saccharopolyspora kobensis</name>
    <dbReference type="NCBI Taxonomy" id="146035"/>
    <lineage>
        <taxon>Bacteria</taxon>
        <taxon>Bacillati</taxon>
        <taxon>Actinomycetota</taxon>
        <taxon>Actinomycetes</taxon>
        <taxon>Pseudonocardiales</taxon>
        <taxon>Pseudonocardiaceae</taxon>
        <taxon>Saccharopolyspora</taxon>
    </lineage>
</organism>
<dbReference type="SUPFAM" id="SSF51556">
    <property type="entry name" value="Metallo-dependent hydrolases"/>
    <property type="match status" value="1"/>
</dbReference>
<name>A0A1H6DDI7_9PSEU</name>
<evidence type="ECO:0000313" key="10">
    <source>
        <dbReference type="EMBL" id="SFE30153.1"/>
    </source>
</evidence>
<evidence type="ECO:0000256" key="6">
    <source>
        <dbReference type="HAMAP-Rule" id="MF_01518"/>
    </source>
</evidence>
<evidence type="ECO:0000259" key="7">
    <source>
        <dbReference type="Pfam" id="PF01979"/>
    </source>
</evidence>
<comment type="catalytic activity">
    <reaction evidence="5 6">
        <text>adenine + H2O + H(+) = hypoxanthine + NH4(+)</text>
        <dbReference type="Rhea" id="RHEA:23688"/>
        <dbReference type="ChEBI" id="CHEBI:15377"/>
        <dbReference type="ChEBI" id="CHEBI:15378"/>
        <dbReference type="ChEBI" id="CHEBI:16708"/>
        <dbReference type="ChEBI" id="CHEBI:17368"/>
        <dbReference type="ChEBI" id="CHEBI:28938"/>
        <dbReference type="EC" id="3.5.4.2"/>
    </reaction>
</comment>
<evidence type="ECO:0000256" key="4">
    <source>
        <dbReference type="ARBA" id="ARBA00023211"/>
    </source>
</evidence>
<dbReference type="InterPro" id="IPR011059">
    <property type="entry name" value="Metal-dep_hydrolase_composite"/>
</dbReference>
<reference evidence="9" key="1">
    <citation type="submission" date="2016-10" db="EMBL/GenBank/DDBJ databases">
        <authorList>
            <person name="de Groot N.N."/>
        </authorList>
    </citation>
    <scope>NUCLEOTIDE SEQUENCE [LARGE SCALE GENOMIC DNA]</scope>
    <source>
        <strain evidence="9">ATCC 20501</strain>
    </source>
</reference>
<dbReference type="PANTHER" id="PTHR11113:SF2">
    <property type="entry name" value="ADENINE DEAMINASE"/>
    <property type="match status" value="1"/>
</dbReference>
<dbReference type="Proteomes" id="UP000199690">
    <property type="component" value="Unassembled WGS sequence"/>
</dbReference>
<dbReference type="InterPro" id="IPR026912">
    <property type="entry name" value="Adenine_deam_C"/>
</dbReference>
<evidence type="ECO:0000256" key="2">
    <source>
        <dbReference type="ARBA" id="ARBA00012782"/>
    </source>
</evidence>
<evidence type="ECO:0000313" key="9">
    <source>
        <dbReference type="EMBL" id="SEG83320.1"/>
    </source>
</evidence>